<feature type="transmembrane region" description="Helical" evidence="1">
    <location>
        <begin position="55"/>
        <end position="77"/>
    </location>
</feature>
<comment type="caution">
    <text evidence="2">The sequence shown here is derived from an EMBL/GenBank/DDBJ whole genome shotgun (WGS) entry which is preliminary data.</text>
</comment>
<feature type="transmembrane region" description="Helical" evidence="1">
    <location>
        <begin position="119"/>
        <end position="137"/>
    </location>
</feature>
<evidence type="ECO:0000313" key="2">
    <source>
        <dbReference type="EMBL" id="KAB2954321.1"/>
    </source>
</evidence>
<dbReference type="NCBIfam" id="TIGR04086">
    <property type="entry name" value="TIGR04086_membr"/>
    <property type="match status" value="1"/>
</dbReference>
<accession>A0A6I0F2W4</accession>
<proteinExistence type="predicted"/>
<dbReference type="EMBL" id="WBXO01000001">
    <property type="protein sequence ID" value="KAB2954321.1"/>
    <property type="molecule type" value="Genomic_DNA"/>
</dbReference>
<evidence type="ECO:0000313" key="3">
    <source>
        <dbReference type="Proteomes" id="UP000468766"/>
    </source>
</evidence>
<dbReference type="OrthoDB" id="2381657at2"/>
<name>A0A6I0F2W4_9FIRM</name>
<dbReference type="AlphaFoldDB" id="A0A6I0F2W4"/>
<keyword evidence="3" id="KW-1185">Reference proteome</keyword>
<protein>
    <submittedName>
        <fullName evidence="2">TIGR04086 family membrane protein</fullName>
    </submittedName>
</protein>
<dbReference type="Proteomes" id="UP000468766">
    <property type="component" value="Unassembled WGS sequence"/>
</dbReference>
<feature type="transmembrane region" description="Helical" evidence="1">
    <location>
        <begin position="84"/>
        <end position="107"/>
    </location>
</feature>
<keyword evidence="1" id="KW-0812">Transmembrane</keyword>
<sequence>MKCRQGGGNEVEEKSEKRVVTVTPLLIGTGQALVLSLLLSLVIVTTLFFTSVSEYYVAPFVQGAFGVCAFWAGLVTARRAGSRGLIYGLLAGLVFFLITSLGGYFLPEVSFPMTEWWKKLAYALVGGITGGVVGVAWKK</sequence>
<gene>
    <name evidence="2" type="ORF">F9B85_01100</name>
</gene>
<dbReference type="InterPro" id="IPR023804">
    <property type="entry name" value="DUF3792_TM"/>
</dbReference>
<keyword evidence="1" id="KW-1133">Transmembrane helix</keyword>
<organism evidence="2 3">
    <name type="scientific">Heliorestis acidaminivorans</name>
    <dbReference type="NCBI Taxonomy" id="553427"/>
    <lineage>
        <taxon>Bacteria</taxon>
        <taxon>Bacillati</taxon>
        <taxon>Bacillota</taxon>
        <taxon>Clostridia</taxon>
        <taxon>Eubacteriales</taxon>
        <taxon>Heliobacteriaceae</taxon>
        <taxon>Heliorestis</taxon>
    </lineage>
</organism>
<evidence type="ECO:0000256" key="1">
    <source>
        <dbReference type="SAM" id="Phobius"/>
    </source>
</evidence>
<feature type="transmembrane region" description="Helical" evidence="1">
    <location>
        <begin position="21"/>
        <end position="49"/>
    </location>
</feature>
<reference evidence="2 3" key="1">
    <citation type="submission" date="2019-10" db="EMBL/GenBank/DDBJ databases">
        <title>Whole-genome sequence of the extremophile Heliorestis acidaminivorans DSM 24790.</title>
        <authorList>
            <person name="Kyndt J.A."/>
            <person name="Meyer T.E."/>
        </authorList>
    </citation>
    <scope>NUCLEOTIDE SEQUENCE [LARGE SCALE GENOMIC DNA]</scope>
    <source>
        <strain evidence="2 3">DSM 24790</strain>
    </source>
</reference>
<keyword evidence="1" id="KW-0472">Membrane</keyword>
<dbReference type="Pfam" id="PF12670">
    <property type="entry name" value="DUF3792"/>
    <property type="match status" value="1"/>
</dbReference>